<keyword evidence="11" id="KW-1185">Reference proteome</keyword>
<evidence type="ECO:0000256" key="6">
    <source>
        <dbReference type="ARBA" id="ARBA00023004"/>
    </source>
</evidence>
<keyword evidence="3 10" id="KW-0808">Transferase</keyword>
<dbReference type="SMART" id="SM00729">
    <property type="entry name" value="Elp3"/>
    <property type="match status" value="1"/>
</dbReference>
<evidence type="ECO:0000256" key="2">
    <source>
        <dbReference type="ARBA" id="ARBA00022485"/>
    </source>
</evidence>
<evidence type="ECO:0000256" key="5">
    <source>
        <dbReference type="ARBA" id="ARBA00022723"/>
    </source>
</evidence>
<feature type="domain" description="Radical SAM core" evidence="9">
    <location>
        <begin position="109"/>
        <end position="345"/>
    </location>
</feature>
<dbReference type="InterPro" id="IPR005839">
    <property type="entry name" value="Methylthiotransferase"/>
</dbReference>
<dbReference type="InterPro" id="IPR058240">
    <property type="entry name" value="rSAM_sf"/>
</dbReference>
<accession>A0ABT3W9B7</accession>
<reference evidence="10 11" key="1">
    <citation type="submission" date="2022-07" db="EMBL/GenBank/DDBJ databases">
        <title>Bombella genomes.</title>
        <authorList>
            <person name="Harer L."/>
            <person name="Styblova S."/>
            <person name="Ehrmann M."/>
        </authorList>
    </citation>
    <scope>NUCLEOTIDE SEQUENCE [LARGE SCALE GENOMIC DNA]</scope>
    <source>
        <strain evidence="10 11">TMW 2.2558</strain>
    </source>
</reference>
<gene>
    <name evidence="10" type="ORF">NQF64_08305</name>
</gene>
<evidence type="ECO:0000313" key="10">
    <source>
        <dbReference type="EMBL" id="MCX5615243.1"/>
    </source>
</evidence>
<dbReference type="PANTHER" id="PTHR11918">
    <property type="entry name" value="RADICAL SAM PROTEINS"/>
    <property type="match status" value="1"/>
</dbReference>
<feature type="domain" description="MTTase N-terminal" evidence="8">
    <location>
        <begin position="1"/>
        <end position="106"/>
    </location>
</feature>
<dbReference type="PANTHER" id="PTHR11918:SF45">
    <property type="entry name" value="THREONYLCARBAMOYLADENOSINE TRNA METHYLTHIOTRANSFERASE"/>
    <property type="match status" value="1"/>
</dbReference>
<dbReference type="InterPro" id="IPR013848">
    <property type="entry name" value="Methylthiotransferase_N"/>
</dbReference>
<dbReference type="InterPro" id="IPR038135">
    <property type="entry name" value="Methylthiotransferase_N_sf"/>
</dbReference>
<evidence type="ECO:0000259" key="8">
    <source>
        <dbReference type="PROSITE" id="PS51449"/>
    </source>
</evidence>
<dbReference type="NCBIfam" id="TIGR00089">
    <property type="entry name" value="MiaB/RimO family radical SAM methylthiotransferase"/>
    <property type="match status" value="1"/>
</dbReference>
<dbReference type="Gene3D" id="3.80.30.20">
    <property type="entry name" value="tm_1862 like domain"/>
    <property type="match status" value="1"/>
</dbReference>
<keyword evidence="6" id="KW-0408">Iron</keyword>
<dbReference type="Gene3D" id="3.40.50.12160">
    <property type="entry name" value="Methylthiotransferase, N-terminal domain"/>
    <property type="match status" value="1"/>
</dbReference>
<comment type="cofactor">
    <cofactor evidence="1">
        <name>[4Fe-4S] cluster</name>
        <dbReference type="ChEBI" id="CHEBI:49883"/>
    </cofactor>
</comment>
<keyword evidence="5" id="KW-0479">Metal-binding</keyword>
<proteinExistence type="predicted"/>
<dbReference type="InterPro" id="IPR023404">
    <property type="entry name" value="rSAM_horseshoe"/>
</dbReference>
<dbReference type="InterPro" id="IPR006638">
    <property type="entry name" value="Elp3/MiaA/NifB-like_rSAM"/>
</dbReference>
<dbReference type="SFLD" id="SFLDS00029">
    <property type="entry name" value="Radical_SAM"/>
    <property type="match status" value="1"/>
</dbReference>
<dbReference type="SUPFAM" id="SSF102114">
    <property type="entry name" value="Radical SAM enzymes"/>
    <property type="match status" value="1"/>
</dbReference>
<evidence type="ECO:0000256" key="1">
    <source>
        <dbReference type="ARBA" id="ARBA00001966"/>
    </source>
</evidence>
<dbReference type="SFLD" id="SFLDG01082">
    <property type="entry name" value="B12-binding_domain_containing"/>
    <property type="match status" value="1"/>
</dbReference>
<dbReference type="InterPro" id="IPR007197">
    <property type="entry name" value="rSAM"/>
</dbReference>
<dbReference type="Proteomes" id="UP001165648">
    <property type="component" value="Unassembled WGS sequence"/>
</dbReference>
<dbReference type="CDD" id="cd01335">
    <property type="entry name" value="Radical_SAM"/>
    <property type="match status" value="1"/>
</dbReference>
<dbReference type="PROSITE" id="PS51918">
    <property type="entry name" value="RADICAL_SAM"/>
    <property type="match status" value="1"/>
</dbReference>
<evidence type="ECO:0000256" key="3">
    <source>
        <dbReference type="ARBA" id="ARBA00022679"/>
    </source>
</evidence>
<evidence type="ECO:0000256" key="4">
    <source>
        <dbReference type="ARBA" id="ARBA00022691"/>
    </source>
</evidence>
<dbReference type="PROSITE" id="PS01278">
    <property type="entry name" value="MTTASE_RADICAL"/>
    <property type="match status" value="1"/>
</dbReference>
<dbReference type="GO" id="GO:0016740">
    <property type="term" value="F:transferase activity"/>
    <property type="evidence" value="ECO:0007669"/>
    <property type="project" value="UniProtKB-KW"/>
</dbReference>
<dbReference type="InterPro" id="IPR020612">
    <property type="entry name" value="Methylthiotransferase_CS"/>
</dbReference>
<organism evidence="10 11">
    <name type="scientific">Bombella saccharophila</name>
    <dbReference type="NCBI Taxonomy" id="2967338"/>
    <lineage>
        <taxon>Bacteria</taxon>
        <taxon>Pseudomonadati</taxon>
        <taxon>Pseudomonadota</taxon>
        <taxon>Alphaproteobacteria</taxon>
        <taxon>Acetobacterales</taxon>
        <taxon>Acetobacteraceae</taxon>
        <taxon>Bombella</taxon>
    </lineage>
</organism>
<evidence type="ECO:0000256" key="7">
    <source>
        <dbReference type="ARBA" id="ARBA00023014"/>
    </source>
</evidence>
<name>A0ABT3W9B7_9PROT</name>
<dbReference type="PROSITE" id="PS51449">
    <property type="entry name" value="MTTASE_N"/>
    <property type="match status" value="1"/>
</dbReference>
<dbReference type="Pfam" id="PF00919">
    <property type="entry name" value="UPF0004"/>
    <property type="match status" value="1"/>
</dbReference>
<keyword evidence="4" id="KW-0949">S-adenosyl-L-methionine</keyword>
<protein>
    <submittedName>
        <fullName evidence="10">MiaB/RimO family radical SAM methylthiotransferase</fullName>
        <ecNumber evidence="10">2.8.4.-</ecNumber>
    </submittedName>
</protein>
<comment type="caution">
    <text evidence="10">The sequence shown here is derived from an EMBL/GenBank/DDBJ whole genome shotgun (WGS) entry which is preliminary data.</text>
</comment>
<evidence type="ECO:0000313" key="11">
    <source>
        <dbReference type="Proteomes" id="UP001165648"/>
    </source>
</evidence>
<keyword evidence="7" id="KW-0411">Iron-sulfur</keyword>
<keyword evidence="2" id="KW-0004">4Fe-4S</keyword>
<dbReference type="EC" id="2.8.4.-" evidence="10"/>
<dbReference type="EMBL" id="JANIDW010000005">
    <property type="protein sequence ID" value="MCX5615243.1"/>
    <property type="molecule type" value="Genomic_DNA"/>
</dbReference>
<evidence type="ECO:0000259" key="9">
    <source>
        <dbReference type="PROSITE" id="PS51918"/>
    </source>
</evidence>
<dbReference type="RefSeq" id="WP_266107069.1">
    <property type="nucleotide sequence ID" value="NZ_JANIDW010000005.1"/>
</dbReference>
<sequence>MSVTLLTFGCRLNAHESDAMEHLARQGLGQEGQTIIVNSCTVTAEAERQARQAIRRAHRENPSARIIVTGCASERAAEAWAALPGVAKVIPNTEKTHPSTWGLPEEAGRTPPPSRYIRALLQVQQGCDNDCTFCVIPTGRGQSTSMPLADIIPKARALTEAGHCEIVLTGVDIASWQHGGQGLGQLCRHLLDEVPEIARLRLSSIDPMILTPKEGDHALWQLIADEPRFMPHLHLSLQAGSDLILKRMKRRHNTQDVAKLVQHVRRLRPDAGFGADVIAGFPTETEALFQETYEFLAEQAIPFLHVFPYSERPGTPAARMPSIPRAIRQERAAKLRHLGHEVREQFLRRFIGQEKTVLMESPTSGHTPEFAAFTLTSAPQNMPPTQRGRLERIRILKVQDGLLLAEIL</sequence>
<dbReference type="Pfam" id="PF04055">
    <property type="entry name" value="Radical_SAM"/>
    <property type="match status" value="1"/>
</dbReference>